<gene>
    <name evidence="3" type="ORF">GGQ59_002220</name>
</gene>
<dbReference type="SUPFAM" id="SSF51905">
    <property type="entry name" value="FAD/NAD(P)-binding domain"/>
    <property type="match status" value="1"/>
</dbReference>
<keyword evidence="2" id="KW-0547">Nucleotide-binding</keyword>
<dbReference type="GO" id="GO:0000166">
    <property type="term" value="F:nucleotide binding"/>
    <property type="evidence" value="ECO:0007669"/>
    <property type="project" value="UniProtKB-KW"/>
</dbReference>
<feature type="binding site" evidence="2">
    <location>
        <begin position="12"/>
        <end position="15"/>
    </location>
    <ligand>
        <name>FAD</name>
        <dbReference type="ChEBI" id="CHEBI:57692"/>
    </ligand>
</feature>
<feature type="binding site" evidence="2">
    <location>
        <position position="78"/>
    </location>
    <ligand>
        <name>7-chloro-L-tryptophan</name>
        <dbReference type="ChEBI" id="CHEBI:58713"/>
    </ligand>
</feature>
<accession>A0A840I5Y8</accession>
<feature type="binding site" evidence="2">
    <location>
        <position position="333"/>
    </location>
    <ligand>
        <name>FAD</name>
        <dbReference type="ChEBI" id="CHEBI:57692"/>
    </ligand>
</feature>
<dbReference type="GO" id="GO:0004497">
    <property type="term" value="F:monooxygenase activity"/>
    <property type="evidence" value="ECO:0007669"/>
    <property type="project" value="InterPro"/>
</dbReference>
<keyword evidence="3" id="KW-0560">Oxidoreductase</keyword>
<keyword evidence="4" id="KW-1185">Reference proteome</keyword>
<dbReference type="EC" id="1.14.19.9" evidence="3"/>
<dbReference type="PIRSF" id="PIRSF011396">
    <property type="entry name" value="Trp_halogenase"/>
    <property type="match status" value="1"/>
</dbReference>
<dbReference type="AlphaFoldDB" id="A0A840I5Y8"/>
<dbReference type="Pfam" id="PF04820">
    <property type="entry name" value="Trp_halogenase"/>
    <property type="match status" value="1"/>
</dbReference>
<feature type="binding site" evidence="2">
    <location>
        <position position="346"/>
    </location>
    <ligand>
        <name>L-tryptophan</name>
        <dbReference type="ChEBI" id="CHEBI:57912"/>
    </ligand>
</feature>
<comment type="caution">
    <text evidence="3">The sequence shown here is derived from an EMBL/GenBank/DDBJ whole genome shotgun (WGS) entry which is preliminary data.</text>
</comment>
<name>A0A840I5Y8_9PROT</name>
<dbReference type="RefSeq" id="WP_183818504.1">
    <property type="nucleotide sequence ID" value="NZ_JACHOB010000004.1"/>
</dbReference>
<reference evidence="3 4" key="1">
    <citation type="submission" date="2020-08" db="EMBL/GenBank/DDBJ databases">
        <title>Genomic Encyclopedia of Type Strains, Phase IV (KMG-IV): sequencing the most valuable type-strain genomes for metagenomic binning, comparative biology and taxonomic classification.</title>
        <authorList>
            <person name="Goeker M."/>
        </authorList>
    </citation>
    <scope>NUCLEOTIDE SEQUENCE [LARGE SCALE GENOMIC DNA]</scope>
    <source>
        <strain evidence="3 4">DSM 102850</strain>
    </source>
</reference>
<proteinExistence type="predicted"/>
<evidence type="ECO:0000313" key="3">
    <source>
        <dbReference type="EMBL" id="MBB4659683.1"/>
    </source>
</evidence>
<dbReference type="Gene3D" id="3.50.50.60">
    <property type="entry name" value="FAD/NAD(P)-binding domain"/>
    <property type="match status" value="1"/>
</dbReference>
<dbReference type="PANTHER" id="PTHR43747">
    <property type="entry name" value="FAD-BINDING PROTEIN"/>
    <property type="match status" value="1"/>
</dbReference>
<organism evidence="3 4">
    <name type="scientific">Parvularcula dongshanensis</name>
    <dbReference type="NCBI Taxonomy" id="1173995"/>
    <lineage>
        <taxon>Bacteria</taxon>
        <taxon>Pseudomonadati</taxon>
        <taxon>Pseudomonadota</taxon>
        <taxon>Alphaproteobacteria</taxon>
        <taxon>Parvularculales</taxon>
        <taxon>Parvularculaceae</taxon>
        <taxon>Parvularcula</taxon>
    </lineage>
</organism>
<protein>
    <submittedName>
        <fullName evidence="3">Tryptophan halogenase</fullName>
        <ecNumber evidence="3">1.14.19.9</ecNumber>
    </submittedName>
</protein>
<evidence type="ECO:0000256" key="1">
    <source>
        <dbReference type="PIRSR" id="PIRSR011396-1"/>
    </source>
</evidence>
<evidence type="ECO:0000313" key="4">
    <source>
        <dbReference type="Proteomes" id="UP000563524"/>
    </source>
</evidence>
<dbReference type="InterPro" id="IPR050816">
    <property type="entry name" value="Flavin-dep_Halogenase_NPB"/>
</dbReference>
<dbReference type="InterPro" id="IPR006905">
    <property type="entry name" value="Flavin_halogenase"/>
</dbReference>
<feature type="active site" evidence="1">
    <location>
        <position position="78"/>
    </location>
</feature>
<dbReference type="PANTHER" id="PTHR43747:SF4">
    <property type="entry name" value="FLAVIN-DEPENDENT TRYPTOPHAN HALOGENASE"/>
    <property type="match status" value="1"/>
</dbReference>
<dbReference type="Proteomes" id="UP000563524">
    <property type="component" value="Unassembled WGS sequence"/>
</dbReference>
<dbReference type="InterPro" id="IPR036188">
    <property type="entry name" value="FAD/NAD-bd_sf"/>
</dbReference>
<dbReference type="InterPro" id="IPR033856">
    <property type="entry name" value="Trp_halogen"/>
</dbReference>
<evidence type="ECO:0000256" key="2">
    <source>
        <dbReference type="PIRSR" id="PIRSR011396-2"/>
    </source>
</evidence>
<dbReference type="EMBL" id="JACHOB010000004">
    <property type="protein sequence ID" value="MBB4659683.1"/>
    <property type="molecule type" value="Genomic_DNA"/>
</dbReference>
<feature type="binding site" evidence="2">
    <location>
        <position position="342"/>
    </location>
    <ligand>
        <name>L-tryptophan</name>
        <dbReference type="ChEBI" id="CHEBI:57912"/>
    </ligand>
</feature>
<sequence length="506" mass="56497">MTQALSIVIVGGGTAGWMTAAGLVGCLPQGMHRVRVVESEEIGTVGVGEATLPQLRDFNDMIGILEADFMRKTQATFKLGIEFVDWGFAGSSYIHPFGVHGRPIGGIDFHQHWIRAALNGDRTDIEEFSFAIQAARGGRFDLPSVDPTMVSSTYTYAYHLDATLYGRYLRSFCEQRGVTRTEGRIVDVVRNAETGDVARLDLESGQSVEGDLFVDCSGFRGLLIEGALSEPYQDWSQWLPCDRAIAVPSTSTEPPRPYTRAMAREAGWQWRIPLQHRTGNGYVYSSRYTDDERALEVLLGNLAGEAIREPNMLRFRTGRRQRAWVNNCVSIGLSSGFLEPLESTSIHLVQMAIVNLLKLLPRSAGDHRPAFEFNRLMAREYDRVRDFLVLHYHLNQREDAPLWRDMRALQIPDSLAEKIEAFVHRGEVEAYQDGLFTPASWLSVLLGQGLVPSAYSRVTDNIPPSRSAVEMRQQREEIEAQVARMGAHADFVDDYCRAAPAPGRGA</sequence>
<keyword evidence="2" id="KW-0274">FAD</keyword>
<keyword evidence="2" id="KW-0285">Flavoprotein</keyword>